<evidence type="ECO:0000313" key="2">
    <source>
        <dbReference type="Proteomes" id="UP000235659"/>
    </source>
</evidence>
<comment type="caution">
    <text evidence="1">The sequence shown here is derived from an EMBL/GenBank/DDBJ whole genome shotgun (WGS) entry which is preliminary data.</text>
</comment>
<evidence type="ECO:0000313" key="1">
    <source>
        <dbReference type="EMBL" id="PMS33070.1"/>
    </source>
</evidence>
<dbReference type="EMBL" id="PNXY01000003">
    <property type="protein sequence ID" value="PMS33070.1"/>
    <property type="molecule type" value="Genomic_DNA"/>
</dbReference>
<name>A0ABX4VD67_9BURK</name>
<protein>
    <submittedName>
        <fullName evidence="1">Uncharacterized protein</fullName>
    </submittedName>
</protein>
<dbReference type="Proteomes" id="UP000235659">
    <property type="component" value="Unassembled WGS sequence"/>
</dbReference>
<reference evidence="1 2" key="1">
    <citation type="submission" date="2018-01" db="EMBL/GenBank/DDBJ databases">
        <title>Whole genome analyses suggest that Burkholderia sensu lato contains two further novel genera in the rhizoxinica-symbiotica group Mycetohabitans gen. nov., and Trinickia gen. nov.: implications for the evolution of diazotrophy and nodulation in the Burkholderiaceae.</title>
        <authorList>
            <person name="Estrada-de los Santos P."/>
            <person name="Palmer M."/>
            <person name="Chavez-Ramirez B."/>
            <person name="Beukes C."/>
            <person name="Steenkamp E.T."/>
            <person name="Hirsch A.M."/>
            <person name="Manyaka P."/>
            <person name="Maluk M."/>
            <person name="Lafos M."/>
            <person name="Crook M."/>
            <person name="Gross E."/>
            <person name="Simon M.F."/>
            <person name="Bueno dos Reis Junior F."/>
            <person name="Poole P.S."/>
            <person name="Venter S.N."/>
            <person name="James E.K."/>
        </authorList>
    </citation>
    <scope>NUCLEOTIDE SEQUENCE [LARGE SCALE GENOMIC DNA]</scope>
    <source>
        <strain evidence="1 2">WSM 3937</strain>
    </source>
</reference>
<gene>
    <name evidence="1" type="ORF">C0Z16_06005</name>
</gene>
<sequence>MRKPFSIWSFEVAFVEIVVRSGLSKSTPLSPPVFTTRSRDQRRRQHRNFVDCDCKTVLI</sequence>
<proteinExistence type="predicted"/>
<accession>A0ABX4VD67</accession>
<keyword evidence="2" id="KW-1185">Reference proteome</keyword>
<organism evidence="1 2">
    <name type="scientific">Paraburkholderia rhynchosiae</name>
    <dbReference type="NCBI Taxonomy" id="487049"/>
    <lineage>
        <taxon>Bacteria</taxon>
        <taxon>Pseudomonadati</taxon>
        <taxon>Pseudomonadota</taxon>
        <taxon>Betaproteobacteria</taxon>
        <taxon>Burkholderiales</taxon>
        <taxon>Burkholderiaceae</taxon>
        <taxon>Paraburkholderia</taxon>
    </lineage>
</organism>